<dbReference type="Proteomes" id="UP001183643">
    <property type="component" value="Unassembled WGS sequence"/>
</dbReference>
<reference evidence="2" key="1">
    <citation type="submission" date="2023-07" db="EMBL/GenBank/DDBJ databases">
        <title>Sequencing the genomes of 1000 actinobacteria strains.</title>
        <authorList>
            <person name="Klenk H.-P."/>
        </authorList>
    </citation>
    <scope>NUCLEOTIDE SEQUENCE</scope>
    <source>
        <strain evidence="2">DSM 44707</strain>
    </source>
</reference>
<dbReference type="AlphaFoldDB" id="A0AAE3YK83"/>
<dbReference type="CDD" id="cd00761">
    <property type="entry name" value="Glyco_tranf_GTA_type"/>
    <property type="match status" value="1"/>
</dbReference>
<dbReference type="InterPro" id="IPR001173">
    <property type="entry name" value="Glyco_trans_2-like"/>
</dbReference>
<keyword evidence="3" id="KW-1185">Reference proteome</keyword>
<evidence type="ECO:0000313" key="3">
    <source>
        <dbReference type="Proteomes" id="UP001183643"/>
    </source>
</evidence>
<dbReference type="InterPro" id="IPR050834">
    <property type="entry name" value="Glycosyltransf_2"/>
</dbReference>
<feature type="domain" description="Glycosyltransferase 2-like" evidence="1">
    <location>
        <begin position="128"/>
        <end position="307"/>
    </location>
</feature>
<dbReference type="EMBL" id="JAVDYB010000001">
    <property type="protein sequence ID" value="MDR7273708.1"/>
    <property type="molecule type" value="Genomic_DNA"/>
</dbReference>
<evidence type="ECO:0000313" key="2">
    <source>
        <dbReference type="EMBL" id="MDR7273708.1"/>
    </source>
</evidence>
<sequence>MEHAIREILRPVRLTRPALVRDVELYDPLPHIPAIDADGRRVAHAWLLVRAFTEPVGALLLEVPDGGLTPEAVADAIDARLGDAVRSRLAAAGIDGTGPLPLDGAVPHAVPPYLSERVAVLADAPELTVVVCAHGRPDQLARCLDGLLAQQYPRFRILVVDSAPDTGETAEVVLDAARAAASPGRIRVDYLRADPPGRSHARNRAVAAAPGETLAWIDDDAVPDVHWLAEIARALARHPDADVITGAVVPAELETDAQLWSQRLSEPSFTPERFGPATERLRHPLAAVPPAGSGTNMVFRPGVIERIGGWDVALGAGTPARRAEETLAFTQVRLHGGTIAYEPSVLVRRVHRRDLAGLRAHLVGHSTGLAAVCTAIVMAEPMLIVPLLGQVRAMLRALAVPGDAPAELHGATREGLLSGPRAYLAGLRDERRRRLAEDHFQ</sequence>
<dbReference type="Gene3D" id="3.90.550.10">
    <property type="entry name" value="Spore Coat Polysaccharide Biosynthesis Protein SpsA, Chain A"/>
    <property type="match status" value="1"/>
</dbReference>
<name>A0AAE3YK83_9ACTN</name>
<proteinExistence type="predicted"/>
<organism evidence="2 3">
    <name type="scientific">Catenuloplanes atrovinosus</name>
    <dbReference type="NCBI Taxonomy" id="137266"/>
    <lineage>
        <taxon>Bacteria</taxon>
        <taxon>Bacillati</taxon>
        <taxon>Actinomycetota</taxon>
        <taxon>Actinomycetes</taxon>
        <taxon>Micromonosporales</taxon>
        <taxon>Micromonosporaceae</taxon>
        <taxon>Catenuloplanes</taxon>
    </lineage>
</organism>
<dbReference type="PANTHER" id="PTHR43685">
    <property type="entry name" value="GLYCOSYLTRANSFERASE"/>
    <property type="match status" value="1"/>
</dbReference>
<comment type="caution">
    <text evidence="2">The sequence shown here is derived from an EMBL/GenBank/DDBJ whole genome shotgun (WGS) entry which is preliminary data.</text>
</comment>
<dbReference type="Pfam" id="PF00535">
    <property type="entry name" value="Glycos_transf_2"/>
    <property type="match status" value="1"/>
</dbReference>
<dbReference type="SUPFAM" id="SSF53448">
    <property type="entry name" value="Nucleotide-diphospho-sugar transferases"/>
    <property type="match status" value="1"/>
</dbReference>
<accession>A0AAE3YK83</accession>
<dbReference type="RefSeq" id="WP_310362460.1">
    <property type="nucleotide sequence ID" value="NZ_JAVDYB010000001.1"/>
</dbReference>
<dbReference type="InterPro" id="IPR029044">
    <property type="entry name" value="Nucleotide-diphossugar_trans"/>
</dbReference>
<protein>
    <recommendedName>
        <fullName evidence="1">Glycosyltransferase 2-like domain-containing protein</fullName>
    </recommendedName>
</protein>
<gene>
    <name evidence="2" type="ORF">J2S41_000486</name>
</gene>
<evidence type="ECO:0000259" key="1">
    <source>
        <dbReference type="Pfam" id="PF00535"/>
    </source>
</evidence>
<dbReference type="PANTHER" id="PTHR43685:SF2">
    <property type="entry name" value="GLYCOSYLTRANSFERASE 2-LIKE DOMAIN-CONTAINING PROTEIN"/>
    <property type="match status" value="1"/>
</dbReference>